<protein>
    <submittedName>
        <fullName evidence="1">Uncharacterized protein</fullName>
    </submittedName>
</protein>
<dbReference type="PROSITE" id="PS51257">
    <property type="entry name" value="PROKAR_LIPOPROTEIN"/>
    <property type="match status" value="1"/>
</dbReference>
<dbReference type="AlphaFoldDB" id="D4LAA5"/>
<evidence type="ECO:0000313" key="1">
    <source>
        <dbReference type="EMBL" id="CBL16550.1"/>
    </source>
</evidence>
<dbReference type="PATRIC" id="fig|213810.4.peg.216"/>
<dbReference type="GeneID" id="83155146"/>
<reference evidence="1" key="1">
    <citation type="submission" date="2010-03" db="EMBL/GenBank/DDBJ databases">
        <title>The genome sequence of Ruminococcus sp. 18P13.</title>
        <authorList>
            <consortium name="metaHIT consortium -- http://www.metahit.eu/"/>
            <person name="Pajon A."/>
            <person name="Turner K."/>
            <person name="Parkhill J."/>
            <person name="Bernalier A."/>
        </authorList>
    </citation>
    <scope>NUCLEOTIDE SEQUENCE [LARGE SCALE GENOMIC DNA]</scope>
    <source>
        <strain evidence="1">Type strain: 18P13</strain>
    </source>
</reference>
<keyword evidence="2" id="KW-1185">Reference proteome</keyword>
<accession>D4LAA5</accession>
<dbReference type="HOGENOM" id="CLU_1407844_0_0_9"/>
<dbReference type="STRING" id="213810.RUM_03100"/>
<gene>
    <name evidence="1" type="ordered locus">RUM_03100</name>
</gene>
<dbReference type="BioCyc" id="RCHA213810:RUM_RS01495-MONOMER"/>
<dbReference type="KEGG" id="rch:RUM_03100"/>
<name>D4LAA5_RUMC1</name>
<dbReference type="Proteomes" id="UP000007054">
    <property type="component" value="Chromosome"/>
</dbReference>
<sequence>MKGKFVRAMAVALCCAMLAGCGKKEEGGSLEYQGIAVTFDQSKIVPEAAKQVAGVYYAVEKKDAALYKSLLCNEYLAYTEQYWQQTGYTYDMLLSALYSQTADLVGGDYKVTKVDITQVACDEAAKAVAEKLDQVSNQLWNKRASAYWVSYATVYSNVTIEALEGGRSYTMKNNAVYVIQNGDSYLLALEWGS</sequence>
<proteinExistence type="predicted"/>
<organism evidence="1 2">
    <name type="scientific">Ruminococcus champanellensis (strain DSM 18848 / JCM 17042 / KCTC 15320 / 18P13)</name>
    <dbReference type="NCBI Taxonomy" id="213810"/>
    <lineage>
        <taxon>Bacteria</taxon>
        <taxon>Bacillati</taxon>
        <taxon>Bacillota</taxon>
        <taxon>Clostridia</taxon>
        <taxon>Eubacteriales</taxon>
        <taxon>Oscillospiraceae</taxon>
        <taxon>Ruminococcus</taxon>
    </lineage>
</organism>
<dbReference type="EMBL" id="FP929052">
    <property type="protein sequence ID" value="CBL16550.1"/>
    <property type="molecule type" value="Genomic_DNA"/>
</dbReference>
<evidence type="ECO:0000313" key="2">
    <source>
        <dbReference type="Proteomes" id="UP000007054"/>
    </source>
</evidence>
<reference evidence="1" key="2">
    <citation type="submission" date="2010-03" db="EMBL/GenBank/DDBJ databases">
        <authorList>
            <person name="Pajon A."/>
        </authorList>
    </citation>
    <scope>NUCLEOTIDE SEQUENCE</scope>
    <source>
        <strain evidence="1">Type strain: 18P13</strain>
    </source>
</reference>
<dbReference type="RefSeq" id="WP_015557457.1">
    <property type="nucleotide sequence ID" value="NC_021039.1"/>
</dbReference>